<sequence length="842" mass="92136">MRLFFPLQPTSLLGPDSLFGRWTIGRFQAFLGAGGLLCILGFSFALIYQMVTSSLSEAFARNAQLRAMAQANAISRLLDDAYLELEYLAQRPLSEAGVIAHFNAMPAEKRNRYGEVAFQGRTSGEYFVLVNVANTFVSLPAGQVHGNNGGIFSSIGSGSKAKEGEVRVGEPVEAAYVALPAPGGARSVAMHVIRLSMPVLGPDQQYQGQLVLSVNLQDMRNILSLYTSDQSPLYLLPQNNLHKKSFMFDLAGWLLFESANVEEPGMPLAVDRLRAGLRGDVGRPGFQEAFRPASDYHLYWTLVADVQAGHAGKMLSSEVFGKPDGNKQEFFLNYAPIVFHGHERTEKIVGGIGCFDSSSVLAAVKGKIVVHLFLIFLGIFFVLVFVLYLMGRRISKIIGKMAGELENKIHSDDSTPFAPASPYAELNRFQKSINILLLQLYMIRREIRRRDTTDADERMREKVNLDKVIAKDPALNPVMAASPLHGLVGAGPAIAELRQQLRKAAGVLADVLIIGETGTGKELTASAVHAMSYRAKGPFISISCGALDENLLMDALFGHVPGAFSEAHGERKGAFLAASGGTLLLDEIGNASPKVQQALLRALSVRRIVPLGSDREIAYDARVIAATNVDLLQTAISGQGFRDDLYYRLAVITINTPPLRRRKEDLPVLIRHFLEKNCQERGQPPIAVSRGALEKMLAYDWPGNVRELENCLIRSLTFVEGDVLLAQHILFNEAMPENPDNASLQGKRASGELISRRRPAEGEATVAAQEGEAIALNERQQAVWHLIMRQGSISRSEYQEALDTQISVRTAQYDLYDLVERGLLVKSGAGPSCRYTTVTAAD</sequence>
<dbReference type="OrthoDB" id="9763792at2"/>
<keyword evidence="6" id="KW-0472">Membrane</keyword>
<dbReference type="KEGG" id="deo:CAY53_11535"/>
<accession>A0A2L1GQW8</accession>
<keyword evidence="6" id="KW-1133">Transmembrane helix</keyword>
<dbReference type="Gene3D" id="3.40.50.300">
    <property type="entry name" value="P-loop containing nucleotide triphosphate hydrolases"/>
    <property type="match status" value="1"/>
</dbReference>
<dbReference type="Gene3D" id="1.10.10.10">
    <property type="entry name" value="Winged helix-like DNA-binding domain superfamily/Winged helix DNA-binding domain"/>
    <property type="match status" value="1"/>
</dbReference>
<dbReference type="AlphaFoldDB" id="A0A2L1GQW8"/>
<feature type="transmembrane region" description="Helical" evidence="6">
    <location>
        <begin position="29"/>
        <end position="51"/>
    </location>
</feature>
<dbReference type="PROSITE" id="PS50045">
    <property type="entry name" value="SIGMA54_INTERACT_4"/>
    <property type="match status" value="1"/>
</dbReference>
<dbReference type="PANTHER" id="PTHR32071:SF117">
    <property type="entry name" value="PTS-DEPENDENT DIHYDROXYACETONE KINASE OPERON REGULATORY PROTEIN-RELATED"/>
    <property type="match status" value="1"/>
</dbReference>
<reference evidence="8 9" key="1">
    <citation type="journal article" date="2018" name="MBio">
        <title>Insights into the evolution of host association through the isolation and characterization of a novel human periodontal pathobiont, Desulfobulbus oralis.</title>
        <authorList>
            <person name="Cross K.L."/>
            <person name="Chirania P."/>
            <person name="Xiong W."/>
            <person name="Beall C.J."/>
            <person name="Elkins J.G."/>
            <person name="Giannone R.J."/>
            <person name="Griffen A.L."/>
            <person name="Guss A.M."/>
            <person name="Hettich R.L."/>
            <person name="Joshi S.S."/>
            <person name="Mokrzan E.M."/>
            <person name="Martin R.K."/>
            <person name="Zhulin I.B."/>
            <person name="Leys E.J."/>
            <person name="Podar M."/>
        </authorList>
    </citation>
    <scope>NUCLEOTIDE SEQUENCE [LARGE SCALE GENOMIC DNA]</scope>
    <source>
        <strain evidence="8 9">ORNL</strain>
    </source>
</reference>
<evidence type="ECO:0000256" key="6">
    <source>
        <dbReference type="SAM" id="Phobius"/>
    </source>
</evidence>
<keyword evidence="2" id="KW-0067">ATP-binding</keyword>
<dbReference type="FunFam" id="3.40.50.300:FF:000006">
    <property type="entry name" value="DNA-binding transcriptional regulator NtrC"/>
    <property type="match status" value="1"/>
</dbReference>
<keyword evidence="9" id="KW-1185">Reference proteome</keyword>
<dbReference type="SUPFAM" id="SSF52540">
    <property type="entry name" value="P-loop containing nucleoside triphosphate hydrolases"/>
    <property type="match status" value="1"/>
</dbReference>
<feature type="domain" description="Sigma-54 factor interaction" evidence="7">
    <location>
        <begin position="487"/>
        <end position="717"/>
    </location>
</feature>
<dbReference type="Pfam" id="PF25601">
    <property type="entry name" value="AAA_lid_14"/>
    <property type="match status" value="1"/>
</dbReference>
<dbReference type="InterPro" id="IPR025944">
    <property type="entry name" value="Sigma_54_int_dom_CS"/>
</dbReference>
<dbReference type="PROSITE" id="PS00688">
    <property type="entry name" value="SIGMA54_INTERACT_3"/>
    <property type="match status" value="1"/>
</dbReference>
<dbReference type="GO" id="GO:0005524">
    <property type="term" value="F:ATP binding"/>
    <property type="evidence" value="ECO:0007669"/>
    <property type="project" value="UniProtKB-KW"/>
</dbReference>
<dbReference type="Proteomes" id="UP000239867">
    <property type="component" value="Chromosome"/>
</dbReference>
<protein>
    <recommendedName>
        <fullName evidence="7">Sigma-54 factor interaction domain-containing protein</fullName>
    </recommendedName>
</protein>
<feature type="transmembrane region" description="Helical" evidence="6">
    <location>
        <begin position="368"/>
        <end position="391"/>
    </location>
</feature>
<dbReference type="CDD" id="cd00009">
    <property type="entry name" value="AAA"/>
    <property type="match status" value="1"/>
</dbReference>
<keyword evidence="5" id="KW-0804">Transcription</keyword>
<evidence type="ECO:0000259" key="7">
    <source>
        <dbReference type="PROSITE" id="PS50045"/>
    </source>
</evidence>
<evidence type="ECO:0000256" key="5">
    <source>
        <dbReference type="ARBA" id="ARBA00023163"/>
    </source>
</evidence>
<evidence type="ECO:0000313" key="8">
    <source>
        <dbReference type="EMBL" id="AVD72027.1"/>
    </source>
</evidence>
<keyword evidence="3" id="KW-0805">Transcription regulation</keyword>
<dbReference type="Pfam" id="PF00158">
    <property type="entry name" value="Sigma54_activat"/>
    <property type="match status" value="1"/>
</dbReference>
<name>A0A2L1GQW8_9BACT</name>
<dbReference type="InterPro" id="IPR027417">
    <property type="entry name" value="P-loop_NTPase"/>
</dbReference>
<evidence type="ECO:0000256" key="1">
    <source>
        <dbReference type="ARBA" id="ARBA00022741"/>
    </source>
</evidence>
<dbReference type="GO" id="GO:0006355">
    <property type="term" value="P:regulation of DNA-templated transcription"/>
    <property type="evidence" value="ECO:0007669"/>
    <property type="project" value="InterPro"/>
</dbReference>
<evidence type="ECO:0000256" key="2">
    <source>
        <dbReference type="ARBA" id="ARBA00022840"/>
    </source>
</evidence>
<dbReference type="SMART" id="SM00382">
    <property type="entry name" value="AAA"/>
    <property type="match status" value="1"/>
</dbReference>
<dbReference type="PANTHER" id="PTHR32071">
    <property type="entry name" value="TRANSCRIPTIONAL REGULATORY PROTEIN"/>
    <property type="match status" value="1"/>
</dbReference>
<keyword evidence="4" id="KW-0238">DNA-binding</keyword>
<organism evidence="8 9">
    <name type="scientific">Desulfobulbus oralis</name>
    <dbReference type="NCBI Taxonomy" id="1986146"/>
    <lineage>
        <taxon>Bacteria</taxon>
        <taxon>Pseudomonadati</taxon>
        <taxon>Thermodesulfobacteriota</taxon>
        <taxon>Desulfobulbia</taxon>
        <taxon>Desulfobulbales</taxon>
        <taxon>Desulfobulbaceae</taxon>
        <taxon>Desulfobulbus</taxon>
    </lineage>
</organism>
<dbReference type="Gene3D" id="1.10.8.60">
    <property type="match status" value="1"/>
</dbReference>
<gene>
    <name evidence="8" type="ORF">CAY53_11535</name>
</gene>
<dbReference type="InterPro" id="IPR036388">
    <property type="entry name" value="WH-like_DNA-bd_sf"/>
</dbReference>
<dbReference type="GO" id="GO:0003677">
    <property type="term" value="F:DNA binding"/>
    <property type="evidence" value="ECO:0007669"/>
    <property type="project" value="UniProtKB-KW"/>
</dbReference>
<dbReference type="RefSeq" id="WP_104937232.1">
    <property type="nucleotide sequence ID" value="NZ_CP021255.1"/>
</dbReference>
<dbReference type="PROSITE" id="PS00676">
    <property type="entry name" value="SIGMA54_INTERACT_2"/>
    <property type="match status" value="1"/>
</dbReference>
<proteinExistence type="predicted"/>
<dbReference type="EMBL" id="CP021255">
    <property type="protein sequence ID" value="AVD72027.1"/>
    <property type="molecule type" value="Genomic_DNA"/>
</dbReference>
<evidence type="ECO:0000256" key="4">
    <source>
        <dbReference type="ARBA" id="ARBA00023125"/>
    </source>
</evidence>
<keyword evidence="1" id="KW-0547">Nucleotide-binding</keyword>
<dbReference type="InterPro" id="IPR025943">
    <property type="entry name" value="Sigma_54_int_dom_ATP-bd_2"/>
</dbReference>
<dbReference type="InterPro" id="IPR058031">
    <property type="entry name" value="AAA_lid_NorR"/>
</dbReference>
<keyword evidence="6" id="KW-0812">Transmembrane</keyword>
<dbReference type="InterPro" id="IPR003593">
    <property type="entry name" value="AAA+_ATPase"/>
</dbReference>
<evidence type="ECO:0000256" key="3">
    <source>
        <dbReference type="ARBA" id="ARBA00023015"/>
    </source>
</evidence>
<dbReference type="InterPro" id="IPR002078">
    <property type="entry name" value="Sigma_54_int"/>
</dbReference>
<evidence type="ECO:0000313" key="9">
    <source>
        <dbReference type="Proteomes" id="UP000239867"/>
    </source>
</evidence>